<protein>
    <submittedName>
        <fullName evidence="1">Uncharacterized protein</fullName>
    </submittedName>
</protein>
<evidence type="ECO:0000313" key="1">
    <source>
        <dbReference type="EMBL" id="XCN28256.1"/>
    </source>
</evidence>
<reference evidence="1" key="1">
    <citation type="submission" date="2024-06" db="EMBL/GenBank/DDBJ databases">
        <authorList>
            <person name="Gannavaram S."/>
            <person name="Nemani S."/>
            <person name="Datta M."/>
            <person name="Picchiottino A."/>
            <person name="Mereddy A."/>
            <person name="Gannavaram N."/>
            <person name="Honeycutt C."/>
            <person name="Tran D."/>
            <person name="Choi K."/>
            <person name="Srinivasan K."/>
            <person name="Johnson A."/>
        </authorList>
    </citation>
    <scope>NUCLEOTIDE SEQUENCE</scope>
</reference>
<name>A0AAU8KZ94_9CAUD</name>
<organism evidence="1">
    <name type="scientific">Pantoea phage Survivor</name>
    <dbReference type="NCBI Taxonomy" id="3232176"/>
    <lineage>
        <taxon>Viruses</taxon>
        <taxon>Duplodnaviria</taxon>
        <taxon>Heunggongvirae</taxon>
        <taxon>Uroviricota</taxon>
        <taxon>Caudoviricetes</taxon>
    </lineage>
</organism>
<proteinExistence type="predicted"/>
<sequence>MFYKFMFVFSSRLTDAQLKQVEDIIEAGENVYAVDVKSHSIDLIDLRGQSELSQVANKVADALKVKRVDNINQDGYLFIMRGGSTLQSADMKQHGISKAERLF</sequence>
<dbReference type="EMBL" id="PP885733">
    <property type="protein sequence ID" value="XCN28256.1"/>
    <property type="molecule type" value="Genomic_DNA"/>
</dbReference>
<accession>A0AAU8KZ94</accession>